<gene>
    <name evidence="2" type="ORF">SAMN02982985_01746</name>
</gene>
<accession>A0A1I4L003</accession>
<dbReference type="InterPro" id="IPR029044">
    <property type="entry name" value="Nucleotide-diphossugar_trans"/>
</dbReference>
<dbReference type="SUPFAM" id="SSF53448">
    <property type="entry name" value="Nucleotide-diphospho-sugar transferases"/>
    <property type="match status" value="1"/>
</dbReference>
<dbReference type="STRING" id="758825.SAMN02982985_01746"/>
<dbReference type="Proteomes" id="UP000199470">
    <property type="component" value="Unassembled WGS sequence"/>
</dbReference>
<protein>
    <submittedName>
        <fullName evidence="2">Glycosyl transferase family 2</fullName>
    </submittedName>
</protein>
<reference evidence="2 3" key="1">
    <citation type="submission" date="2016-10" db="EMBL/GenBank/DDBJ databases">
        <authorList>
            <person name="de Groot N.N."/>
        </authorList>
    </citation>
    <scope>NUCLEOTIDE SEQUENCE [LARGE SCALE GENOMIC DNA]</scope>
    <source>
        <strain evidence="2 3">ATCC 43154</strain>
    </source>
</reference>
<dbReference type="InterPro" id="IPR001173">
    <property type="entry name" value="Glyco_trans_2-like"/>
</dbReference>
<keyword evidence="3" id="KW-1185">Reference proteome</keyword>
<feature type="domain" description="Glycosyltransferase 2-like" evidence="1">
    <location>
        <begin position="4"/>
        <end position="128"/>
    </location>
</feature>
<dbReference type="PANTHER" id="PTHR22916:SF3">
    <property type="entry name" value="UDP-GLCNAC:BETAGAL BETA-1,3-N-ACETYLGLUCOSAMINYLTRANSFERASE-LIKE PROTEIN 1"/>
    <property type="match status" value="1"/>
</dbReference>
<organism evidence="2 3">
    <name type="scientific">Rugamonas rubra</name>
    <dbReference type="NCBI Taxonomy" id="758825"/>
    <lineage>
        <taxon>Bacteria</taxon>
        <taxon>Pseudomonadati</taxon>
        <taxon>Pseudomonadota</taxon>
        <taxon>Betaproteobacteria</taxon>
        <taxon>Burkholderiales</taxon>
        <taxon>Oxalobacteraceae</taxon>
        <taxon>Telluria group</taxon>
        <taxon>Rugamonas</taxon>
    </lineage>
</organism>
<proteinExistence type="predicted"/>
<sequence length="314" mass="34463">MLCSVIIPLYNKAPFVEAAIRSVLTQSHRDVEIIVVDDGSLDNGAELVAAMNQPQVRLFRVPNGGVSRARNFGIEAATGELICFLDADDWYRPGYLETVVAMATRHPAGAFYATGYERIPDGSQDAGVGVMSVSAQFEVVENGFYRLRFGSLFCTNSVAVRRAELLPFGPFFPPGESMGEDLDLWFRLMEKLQLIYCPSPLVAYRVAVAGSLVASNSVRTLLPALARLEKRALDGETPAQMREAALWLVSDARVSLARTALLDGRRHAALRQLATIRRGPCAKRWWATLLMCVPGGMGVVERCKNWLGGKNRLS</sequence>
<dbReference type="Gene3D" id="3.90.550.10">
    <property type="entry name" value="Spore Coat Polysaccharide Biosynthesis Protein SpsA, Chain A"/>
    <property type="match status" value="1"/>
</dbReference>
<dbReference type="EMBL" id="FOTW01000008">
    <property type="protein sequence ID" value="SFL84320.1"/>
    <property type="molecule type" value="Genomic_DNA"/>
</dbReference>
<dbReference type="PANTHER" id="PTHR22916">
    <property type="entry name" value="GLYCOSYLTRANSFERASE"/>
    <property type="match status" value="1"/>
</dbReference>
<dbReference type="GO" id="GO:0016758">
    <property type="term" value="F:hexosyltransferase activity"/>
    <property type="evidence" value="ECO:0007669"/>
    <property type="project" value="UniProtKB-ARBA"/>
</dbReference>
<dbReference type="RefSeq" id="WP_093386392.1">
    <property type="nucleotide sequence ID" value="NZ_FOTW01000008.1"/>
</dbReference>
<keyword evidence="2" id="KW-0808">Transferase</keyword>
<dbReference type="AlphaFoldDB" id="A0A1I4L003"/>
<name>A0A1I4L003_9BURK</name>
<evidence type="ECO:0000313" key="2">
    <source>
        <dbReference type="EMBL" id="SFL84320.1"/>
    </source>
</evidence>
<dbReference type="CDD" id="cd00761">
    <property type="entry name" value="Glyco_tranf_GTA_type"/>
    <property type="match status" value="1"/>
</dbReference>
<evidence type="ECO:0000259" key="1">
    <source>
        <dbReference type="Pfam" id="PF00535"/>
    </source>
</evidence>
<dbReference type="Pfam" id="PF00535">
    <property type="entry name" value="Glycos_transf_2"/>
    <property type="match status" value="1"/>
</dbReference>
<evidence type="ECO:0000313" key="3">
    <source>
        <dbReference type="Proteomes" id="UP000199470"/>
    </source>
</evidence>